<keyword evidence="1" id="KW-0449">Lipoprotein</keyword>
<organism evidence="1 2">
    <name type="scientific">Pseudomonas rhizosphaerae</name>
    <dbReference type="NCBI Taxonomy" id="216142"/>
    <lineage>
        <taxon>Bacteria</taxon>
        <taxon>Pseudomonadati</taxon>
        <taxon>Pseudomonadota</taxon>
        <taxon>Gammaproteobacteria</taxon>
        <taxon>Pseudomonadales</taxon>
        <taxon>Pseudomonadaceae</taxon>
        <taxon>Pseudomonas</taxon>
    </lineage>
</organism>
<accession>A0A089YPN5</accession>
<sequence length="109" mass="11626">MKAVVGVLLAGLLAGCGTINTVFRDDVVTSDNLKEAESFCAAVPRVYSGVVYDFCLLHGKEARPGQTRDGAQLGFVAVDMAVSAVFDTLMLPYTLYRQHTDGGIEVVGR</sequence>
<keyword evidence="2" id="KW-1185">Reference proteome</keyword>
<dbReference type="OrthoDB" id="8547342at2"/>
<reference evidence="1 2" key="1">
    <citation type="journal article" date="2015" name="J. Biotechnol.">
        <title>Complete genome sequence of Pseudomonas rhizosphaerae IH5T (=DSM 16299T), a phosphate-solubilizing rhizobacterium for bacterial biofertilizer.</title>
        <authorList>
            <person name="Kwak Y."/>
            <person name="Jung B.K."/>
            <person name="Shin J.H."/>
        </authorList>
    </citation>
    <scope>NUCLEOTIDE SEQUENCE [LARGE SCALE GENOMIC DNA]</scope>
    <source>
        <strain evidence="1">DSM 16299</strain>
    </source>
</reference>
<dbReference type="Proteomes" id="UP000029499">
    <property type="component" value="Chromosome"/>
</dbReference>
<proteinExistence type="predicted"/>
<dbReference type="RefSeq" id="WP_043189089.1">
    <property type="nucleotide sequence ID" value="NZ_CP009533.1"/>
</dbReference>
<evidence type="ECO:0000313" key="1">
    <source>
        <dbReference type="EMBL" id="AIS17564.1"/>
    </source>
</evidence>
<dbReference type="Pfam" id="PF07119">
    <property type="entry name" value="DUF1375"/>
    <property type="match status" value="1"/>
</dbReference>
<name>A0A089YPN5_9PSED</name>
<dbReference type="PROSITE" id="PS51257">
    <property type="entry name" value="PROKAR_LIPOPROTEIN"/>
    <property type="match status" value="1"/>
</dbReference>
<dbReference type="EMBL" id="CP009533">
    <property type="protein sequence ID" value="AIS17564.1"/>
    <property type="molecule type" value="Genomic_DNA"/>
</dbReference>
<dbReference type="eggNOG" id="COG5645">
    <property type="taxonomic scope" value="Bacteria"/>
</dbReference>
<dbReference type="AlphaFoldDB" id="A0A089YPN5"/>
<protein>
    <submittedName>
        <fullName evidence="1">Lipoprotein</fullName>
    </submittedName>
</protein>
<gene>
    <name evidence="1" type="ORF">LT40_09205</name>
</gene>
<dbReference type="InterPro" id="IPR010780">
    <property type="entry name" value="DUF1375"/>
</dbReference>
<dbReference type="KEGG" id="prh:LT40_09205"/>
<dbReference type="HOGENOM" id="CLU_141635_1_0_6"/>
<evidence type="ECO:0000313" key="2">
    <source>
        <dbReference type="Proteomes" id="UP000029499"/>
    </source>
</evidence>